<dbReference type="InterPro" id="IPR005119">
    <property type="entry name" value="LysR_subst-bd"/>
</dbReference>
<dbReference type="Gene3D" id="1.10.10.10">
    <property type="entry name" value="Winged helix-like DNA-binding domain superfamily/Winged helix DNA-binding domain"/>
    <property type="match status" value="1"/>
</dbReference>
<dbReference type="AlphaFoldDB" id="A0A160TBB8"/>
<keyword evidence="2" id="KW-0805">Transcription regulation</keyword>
<proteinExistence type="inferred from homology"/>
<dbReference type="FunFam" id="1.10.10.10:FF:000038">
    <property type="entry name" value="Glycine cleavage system transcriptional activator"/>
    <property type="match status" value="1"/>
</dbReference>
<dbReference type="SUPFAM" id="SSF53850">
    <property type="entry name" value="Periplasmic binding protein-like II"/>
    <property type="match status" value="1"/>
</dbReference>
<name>A0A160TBB8_9ZZZZ</name>
<feature type="domain" description="HTH lysR-type" evidence="5">
    <location>
        <begin position="11"/>
        <end position="68"/>
    </location>
</feature>
<keyword evidence="4" id="KW-0804">Transcription</keyword>
<dbReference type="PRINTS" id="PR00039">
    <property type="entry name" value="HTHLYSR"/>
</dbReference>
<dbReference type="InterPro" id="IPR000847">
    <property type="entry name" value="LysR_HTH_N"/>
</dbReference>
<evidence type="ECO:0000256" key="1">
    <source>
        <dbReference type="ARBA" id="ARBA00009437"/>
    </source>
</evidence>
<dbReference type="PANTHER" id="PTHR30537:SF32">
    <property type="entry name" value="HTH-TYPE TRANSCRIPTIONAL REGULATOR DSDC"/>
    <property type="match status" value="1"/>
</dbReference>
<evidence type="ECO:0000259" key="5">
    <source>
        <dbReference type="PROSITE" id="PS50931"/>
    </source>
</evidence>
<dbReference type="GO" id="GO:0006351">
    <property type="term" value="P:DNA-templated transcription"/>
    <property type="evidence" value="ECO:0007669"/>
    <property type="project" value="TreeGrafter"/>
</dbReference>
<evidence type="ECO:0000256" key="2">
    <source>
        <dbReference type="ARBA" id="ARBA00023015"/>
    </source>
</evidence>
<evidence type="ECO:0000256" key="4">
    <source>
        <dbReference type="ARBA" id="ARBA00023163"/>
    </source>
</evidence>
<dbReference type="PROSITE" id="PS50931">
    <property type="entry name" value="HTH_LYSR"/>
    <property type="match status" value="1"/>
</dbReference>
<reference evidence="6" key="1">
    <citation type="submission" date="2015-10" db="EMBL/GenBank/DDBJ databases">
        <authorList>
            <person name="Gilbert D.G."/>
        </authorList>
    </citation>
    <scope>NUCLEOTIDE SEQUENCE</scope>
</reference>
<sequence length="304" mass="34232">MIRQLGTNKLPTLNLLRTFEAAGKHLSFKLAAEELCVTPSAVSQQIQLLESQLGVALFERKNRLLLFTSAGAEYWKNVNQQLNNLRDATTQLRQQHGVQRLTVSVMPPVAHQVVFPNLNDFKQQHPDLELHIETGLSYADLQQGTADIAIRYGIPPWHELEHEKLLDVCIQVVCPPGFTQRYQLTQNSKNICDVPRVEMTGRPKSWERWFEQSGSQNDENNSFTGAVFYVDDYPAAIQAAESLGAALALSPIENNLIKSGRLEAPYPPIGPLEEAIYAVYSPARKFDPIVRSFIDWLKVKLAQL</sequence>
<dbReference type="InterPro" id="IPR036390">
    <property type="entry name" value="WH_DNA-bd_sf"/>
</dbReference>
<protein>
    <submittedName>
        <fullName evidence="6">Transcriptional regulator, LysR family</fullName>
    </submittedName>
</protein>
<dbReference type="GO" id="GO:0003700">
    <property type="term" value="F:DNA-binding transcription factor activity"/>
    <property type="evidence" value="ECO:0007669"/>
    <property type="project" value="InterPro"/>
</dbReference>
<comment type="similarity">
    <text evidence="1">Belongs to the LysR transcriptional regulatory family.</text>
</comment>
<dbReference type="InterPro" id="IPR036388">
    <property type="entry name" value="WH-like_DNA-bd_sf"/>
</dbReference>
<dbReference type="EMBL" id="CZQC01000049">
    <property type="protein sequence ID" value="CUS41640.1"/>
    <property type="molecule type" value="Genomic_DNA"/>
</dbReference>
<dbReference type="PANTHER" id="PTHR30537">
    <property type="entry name" value="HTH-TYPE TRANSCRIPTIONAL REGULATOR"/>
    <property type="match status" value="1"/>
</dbReference>
<dbReference type="Pfam" id="PF03466">
    <property type="entry name" value="LysR_substrate"/>
    <property type="match status" value="1"/>
</dbReference>
<organism evidence="6">
    <name type="scientific">hydrothermal vent metagenome</name>
    <dbReference type="NCBI Taxonomy" id="652676"/>
    <lineage>
        <taxon>unclassified sequences</taxon>
        <taxon>metagenomes</taxon>
        <taxon>ecological metagenomes</taxon>
    </lineage>
</organism>
<dbReference type="Pfam" id="PF00126">
    <property type="entry name" value="HTH_1"/>
    <property type="match status" value="1"/>
</dbReference>
<evidence type="ECO:0000313" key="6">
    <source>
        <dbReference type="EMBL" id="CUS41640.1"/>
    </source>
</evidence>
<evidence type="ECO:0000256" key="3">
    <source>
        <dbReference type="ARBA" id="ARBA00023125"/>
    </source>
</evidence>
<keyword evidence="3" id="KW-0238">DNA-binding</keyword>
<gene>
    <name evidence="6" type="ORF">MGWOODY_Tha1714</name>
</gene>
<accession>A0A160TBB8</accession>
<dbReference type="GO" id="GO:0043565">
    <property type="term" value="F:sequence-specific DNA binding"/>
    <property type="evidence" value="ECO:0007669"/>
    <property type="project" value="TreeGrafter"/>
</dbReference>
<dbReference type="Gene3D" id="3.40.190.10">
    <property type="entry name" value="Periplasmic binding protein-like II"/>
    <property type="match status" value="2"/>
</dbReference>
<dbReference type="SUPFAM" id="SSF46785">
    <property type="entry name" value="Winged helix' DNA-binding domain"/>
    <property type="match status" value="1"/>
</dbReference>
<dbReference type="InterPro" id="IPR058163">
    <property type="entry name" value="LysR-type_TF_proteobact-type"/>
</dbReference>